<dbReference type="eggNOG" id="KOG1014">
    <property type="taxonomic scope" value="Eukaryota"/>
</dbReference>
<keyword evidence="2" id="KW-0444">Lipid biosynthesis</keyword>
<dbReference type="InterPro" id="IPR002347">
    <property type="entry name" value="SDR_fam"/>
</dbReference>
<dbReference type="Gene3D" id="3.40.50.720">
    <property type="entry name" value="NAD(P)-binding Rossmann-like Domain"/>
    <property type="match status" value="2"/>
</dbReference>
<dbReference type="Proteomes" id="UP000582659">
    <property type="component" value="Unassembled WGS sequence"/>
</dbReference>
<dbReference type="Pfam" id="PF00106">
    <property type="entry name" value="adh_short"/>
    <property type="match status" value="1"/>
</dbReference>
<dbReference type="AlphaFoldDB" id="A0A1I7RMM0"/>
<dbReference type="SMR" id="A0A1I7RMM0"/>
<dbReference type="OrthoDB" id="5545019at2759"/>
<evidence type="ECO:0000313" key="9">
    <source>
        <dbReference type="Proteomes" id="UP000659654"/>
    </source>
</evidence>
<proteinExistence type="inferred from homology"/>
<dbReference type="PANTHER" id="PTHR43086:SF2">
    <property type="entry name" value="HYDROXYSTEROID DEHYDROGENASE-LIKE PROTEIN 1"/>
    <property type="match status" value="1"/>
</dbReference>
<keyword evidence="2" id="KW-0443">Lipid metabolism</keyword>
<keyword evidence="5" id="KW-0472">Membrane</keyword>
<evidence type="ECO:0000256" key="5">
    <source>
        <dbReference type="SAM" id="Phobius"/>
    </source>
</evidence>
<sequence>MSFVLLIGYAAIFFLLYKTFLIVWSLTYPFWIGRRRDLKELAGANWAVITGATDGIGRAMAFELAGQGFDLILISLRKERLGETASEINENYPGIRIITIQYDFTVADPKLYETEIFAKLDGHEIGILDCGNCRSRKRHYLWDNLIYSAAKQYSNWLSEILRKEYGAYGITVQTLTPSWVQTKLSHNFTSKKQKETASVPTPEKYVQSAIKTIGLVPQTTGYFHHQIENQFLLGLTPSFIRDKKLEKFATAARKRAMRKDE</sequence>
<keyword evidence="3" id="KW-0560">Oxidoreductase</keyword>
<dbReference type="PRINTS" id="PR00081">
    <property type="entry name" value="GDHRDH"/>
</dbReference>
<dbReference type="InterPro" id="IPR036291">
    <property type="entry name" value="NAD(P)-bd_dom_sf"/>
</dbReference>
<dbReference type="EMBL" id="CAJFDI010000005">
    <property type="protein sequence ID" value="CAD5232755.1"/>
    <property type="molecule type" value="Genomic_DNA"/>
</dbReference>
<keyword evidence="5" id="KW-1133">Transmembrane helix</keyword>
<organism evidence="8 10">
    <name type="scientific">Bursaphelenchus xylophilus</name>
    <name type="common">Pinewood nematode worm</name>
    <name type="synonym">Aphelenchoides xylophilus</name>
    <dbReference type="NCBI Taxonomy" id="6326"/>
    <lineage>
        <taxon>Eukaryota</taxon>
        <taxon>Metazoa</taxon>
        <taxon>Ecdysozoa</taxon>
        <taxon>Nematoda</taxon>
        <taxon>Chromadorea</taxon>
        <taxon>Rhabditida</taxon>
        <taxon>Tylenchina</taxon>
        <taxon>Tylenchomorpha</taxon>
        <taxon>Aphelenchoidea</taxon>
        <taxon>Aphelenchoididae</taxon>
        <taxon>Bursaphelenchus</taxon>
    </lineage>
</organism>
<dbReference type="WBParaSite" id="BXY_0195500.1">
    <property type="protein sequence ID" value="BXY_0195500.1"/>
    <property type="gene ID" value="BXY_0195500"/>
</dbReference>
<dbReference type="EMBL" id="CAJFCV020000005">
    <property type="protein sequence ID" value="CAG9125683.1"/>
    <property type="molecule type" value="Genomic_DNA"/>
</dbReference>
<evidence type="ECO:0000256" key="4">
    <source>
        <dbReference type="ARBA" id="ARBA00038261"/>
    </source>
</evidence>
<feature type="transmembrane region" description="Helical" evidence="5">
    <location>
        <begin position="6"/>
        <end position="31"/>
    </location>
</feature>
<dbReference type="GO" id="GO:0006694">
    <property type="term" value="P:steroid biosynthetic process"/>
    <property type="evidence" value="ECO:0007669"/>
    <property type="project" value="UniProtKB-KW"/>
</dbReference>
<dbReference type="SUPFAM" id="SSF51735">
    <property type="entry name" value="NAD(P)-binding Rossmann-fold domains"/>
    <property type="match status" value="1"/>
</dbReference>
<keyword evidence="5" id="KW-0812">Transmembrane</keyword>
<dbReference type="GO" id="GO:0016491">
    <property type="term" value="F:oxidoreductase activity"/>
    <property type="evidence" value="ECO:0007669"/>
    <property type="project" value="UniProtKB-KW"/>
</dbReference>
<evidence type="ECO:0000256" key="1">
    <source>
        <dbReference type="ARBA" id="ARBA00022857"/>
    </source>
</evidence>
<evidence type="ECO:0000313" key="6">
    <source>
        <dbReference type="EMBL" id="CAD5232755.1"/>
    </source>
</evidence>
<reference evidence="7" key="2">
    <citation type="submission" date="2020-08" db="EMBL/GenBank/DDBJ databases">
        <authorList>
            <person name="Kikuchi T."/>
        </authorList>
    </citation>
    <scope>NUCLEOTIDE SEQUENCE</scope>
    <source>
        <strain evidence="6">Ka4C1</strain>
    </source>
</reference>
<evidence type="ECO:0000313" key="7">
    <source>
        <dbReference type="EMBL" id="CAG9125683.1"/>
    </source>
</evidence>
<reference evidence="10" key="1">
    <citation type="submission" date="2016-11" db="UniProtKB">
        <authorList>
            <consortium name="WormBaseParasite"/>
        </authorList>
    </citation>
    <scope>IDENTIFICATION</scope>
</reference>
<protein>
    <submittedName>
        <fullName evidence="6">(pine wood nematode) hypothetical protein</fullName>
    </submittedName>
</protein>
<evidence type="ECO:0000256" key="2">
    <source>
        <dbReference type="ARBA" id="ARBA00022955"/>
    </source>
</evidence>
<dbReference type="GO" id="GO:0030497">
    <property type="term" value="P:fatty acid elongation"/>
    <property type="evidence" value="ECO:0007669"/>
    <property type="project" value="TreeGrafter"/>
</dbReference>
<gene>
    <name evidence="6" type="ORF">BXYJ_LOCUS12846</name>
</gene>
<keyword evidence="9" id="KW-1185">Reference proteome</keyword>
<comment type="similarity">
    <text evidence="4">Belongs to the short-chain dehydrogenases/reductases (SDR) family. 17-beta-HSD 3 subfamily.</text>
</comment>
<evidence type="ECO:0000313" key="8">
    <source>
        <dbReference type="Proteomes" id="UP000095284"/>
    </source>
</evidence>
<evidence type="ECO:0000256" key="3">
    <source>
        <dbReference type="ARBA" id="ARBA00023002"/>
    </source>
</evidence>
<keyword evidence="1" id="KW-0521">NADP</keyword>
<keyword evidence="2" id="KW-0752">Steroid biosynthesis</keyword>
<evidence type="ECO:0000313" key="10">
    <source>
        <dbReference type="WBParaSite" id="BXY_0195500.1"/>
    </source>
</evidence>
<accession>A0A1I7RMM0</accession>
<dbReference type="Proteomes" id="UP000095284">
    <property type="component" value="Unplaced"/>
</dbReference>
<name>A0A1I7RMM0_BURXY</name>
<dbReference type="PANTHER" id="PTHR43086">
    <property type="entry name" value="VERY-LONG-CHAIN 3-OXOOACYL-COA REDUCTASE"/>
    <property type="match status" value="1"/>
</dbReference>
<dbReference type="Proteomes" id="UP000659654">
    <property type="component" value="Unassembled WGS sequence"/>
</dbReference>
<dbReference type="GO" id="GO:0005783">
    <property type="term" value="C:endoplasmic reticulum"/>
    <property type="evidence" value="ECO:0007669"/>
    <property type="project" value="TreeGrafter"/>
</dbReference>